<dbReference type="Proteomes" id="UP000886523">
    <property type="component" value="Unassembled WGS sequence"/>
</dbReference>
<dbReference type="AlphaFoldDB" id="A0A9P6AHA8"/>
<dbReference type="EMBL" id="MU129136">
    <property type="protein sequence ID" value="KAF9505788.1"/>
    <property type="molecule type" value="Genomic_DNA"/>
</dbReference>
<reference evidence="2" key="1">
    <citation type="journal article" date="2020" name="Nat. Commun.">
        <title>Large-scale genome sequencing of mycorrhizal fungi provides insights into the early evolution of symbiotic traits.</title>
        <authorList>
            <person name="Miyauchi S."/>
            <person name="Kiss E."/>
            <person name="Kuo A."/>
            <person name="Drula E."/>
            <person name="Kohler A."/>
            <person name="Sanchez-Garcia M."/>
            <person name="Morin E."/>
            <person name="Andreopoulos B."/>
            <person name="Barry K.W."/>
            <person name="Bonito G."/>
            <person name="Buee M."/>
            <person name="Carver A."/>
            <person name="Chen C."/>
            <person name="Cichocki N."/>
            <person name="Clum A."/>
            <person name="Culley D."/>
            <person name="Crous P.W."/>
            <person name="Fauchery L."/>
            <person name="Girlanda M."/>
            <person name="Hayes R.D."/>
            <person name="Keri Z."/>
            <person name="LaButti K."/>
            <person name="Lipzen A."/>
            <person name="Lombard V."/>
            <person name="Magnuson J."/>
            <person name="Maillard F."/>
            <person name="Murat C."/>
            <person name="Nolan M."/>
            <person name="Ohm R.A."/>
            <person name="Pangilinan J."/>
            <person name="Pereira M.F."/>
            <person name="Perotto S."/>
            <person name="Peter M."/>
            <person name="Pfister S."/>
            <person name="Riley R."/>
            <person name="Sitrit Y."/>
            <person name="Stielow J.B."/>
            <person name="Szollosi G."/>
            <person name="Zifcakova L."/>
            <person name="Stursova M."/>
            <person name="Spatafora J.W."/>
            <person name="Tedersoo L."/>
            <person name="Vaario L.M."/>
            <person name="Yamada A."/>
            <person name="Yan M."/>
            <person name="Wang P."/>
            <person name="Xu J."/>
            <person name="Bruns T."/>
            <person name="Baldrian P."/>
            <person name="Vilgalys R."/>
            <person name="Dunand C."/>
            <person name="Henrissat B."/>
            <person name="Grigoriev I.V."/>
            <person name="Hibbett D."/>
            <person name="Nagy L.G."/>
            <person name="Martin F.M."/>
        </authorList>
    </citation>
    <scope>NUCLEOTIDE SEQUENCE</scope>
    <source>
        <strain evidence="2">UP504</strain>
    </source>
</reference>
<feature type="region of interest" description="Disordered" evidence="1">
    <location>
        <begin position="1"/>
        <end position="39"/>
    </location>
</feature>
<organism evidence="2 3">
    <name type="scientific">Hydnum rufescens UP504</name>
    <dbReference type="NCBI Taxonomy" id="1448309"/>
    <lineage>
        <taxon>Eukaryota</taxon>
        <taxon>Fungi</taxon>
        <taxon>Dikarya</taxon>
        <taxon>Basidiomycota</taxon>
        <taxon>Agaricomycotina</taxon>
        <taxon>Agaricomycetes</taxon>
        <taxon>Cantharellales</taxon>
        <taxon>Hydnaceae</taxon>
        <taxon>Hydnum</taxon>
    </lineage>
</organism>
<name>A0A9P6AHA8_9AGAM</name>
<gene>
    <name evidence="2" type="ORF">BS47DRAFT_1400074</name>
</gene>
<accession>A0A9P6AHA8</accession>
<evidence type="ECO:0000256" key="1">
    <source>
        <dbReference type="SAM" id="MobiDB-lite"/>
    </source>
</evidence>
<proteinExistence type="predicted"/>
<protein>
    <submittedName>
        <fullName evidence="2">Uncharacterized protein</fullName>
    </submittedName>
</protein>
<keyword evidence="3" id="KW-1185">Reference proteome</keyword>
<sequence>MKTDPRGSAQKEPPLTALAAEGTVPSLRENPPDKHPDEPAVCAATQARNSRPPNTTIDDIAYHTPAAAGVW</sequence>
<comment type="caution">
    <text evidence="2">The sequence shown here is derived from an EMBL/GenBank/DDBJ whole genome shotgun (WGS) entry which is preliminary data.</text>
</comment>
<evidence type="ECO:0000313" key="2">
    <source>
        <dbReference type="EMBL" id="KAF9505788.1"/>
    </source>
</evidence>
<evidence type="ECO:0000313" key="3">
    <source>
        <dbReference type="Proteomes" id="UP000886523"/>
    </source>
</evidence>